<dbReference type="InterPro" id="IPR014227">
    <property type="entry name" value="YtvI-like"/>
</dbReference>
<feature type="transmembrane region" description="Helical" evidence="6">
    <location>
        <begin position="196"/>
        <end position="218"/>
    </location>
</feature>
<evidence type="ECO:0008006" key="9">
    <source>
        <dbReference type="Google" id="ProtNLM"/>
    </source>
</evidence>
<dbReference type="PANTHER" id="PTHR21716:SF68">
    <property type="entry name" value="TRANSPORT PROTEIN YTVI-RELATED"/>
    <property type="match status" value="1"/>
</dbReference>
<feature type="transmembrane region" description="Helical" evidence="6">
    <location>
        <begin position="39"/>
        <end position="61"/>
    </location>
</feature>
<dbReference type="GO" id="GO:0055085">
    <property type="term" value="P:transmembrane transport"/>
    <property type="evidence" value="ECO:0007669"/>
    <property type="project" value="TreeGrafter"/>
</dbReference>
<accession>A6NSX6</accession>
<dbReference type="NCBIfam" id="TIGR02872">
    <property type="entry name" value="spore_ytvI"/>
    <property type="match status" value="1"/>
</dbReference>
<keyword evidence="5 6" id="KW-0472">Membrane</keyword>
<evidence type="ECO:0000256" key="4">
    <source>
        <dbReference type="ARBA" id="ARBA00022989"/>
    </source>
</evidence>
<evidence type="ECO:0000256" key="5">
    <source>
        <dbReference type="ARBA" id="ARBA00023136"/>
    </source>
</evidence>
<comment type="caution">
    <text evidence="7">The sequence shown here is derived from an EMBL/GenBank/DDBJ whole genome shotgun (WGS) entry which is preliminary data.</text>
</comment>
<evidence type="ECO:0000313" key="7">
    <source>
        <dbReference type="EMBL" id="EDN00539.1"/>
    </source>
</evidence>
<name>A6NSX6_9FIRM</name>
<dbReference type="InterPro" id="IPR002549">
    <property type="entry name" value="AI-2E-like"/>
</dbReference>
<evidence type="ECO:0000256" key="6">
    <source>
        <dbReference type="SAM" id="Phobius"/>
    </source>
</evidence>
<feature type="transmembrane region" description="Helical" evidence="6">
    <location>
        <begin position="282"/>
        <end position="307"/>
    </location>
</feature>
<proteinExistence type="inferred from homology"/>
<dbReference type="eggNOG" id="COG0628">
    <property type="taxonomic scope" value="Bacteria"/>
</dbReference>
<keyword evidence="8" id="KW-1185">Reference proteome</keyword>
<dbReference type="STRING" id="411467.BACCAP_01305"/>
<dbReference type="Pfam" id="PF01594">
    <property type="entry name" value="AI-2E_transport"/>
    <property type="match status" value="1"/>
</dbReference>
<feature type="transmembrane region" description="Helical" evidence="6">
    <location>
        <begin position="67"/>
        <end position="86"/>
    </location>
</feature>
<protein>
    <recommendedName>
        <fullName evidence="9">Sporulation integral membrane protein YtvI</fullName>
    </recommendedName>
</protein>
<keyword evidence="3 6" id="KW-0812">Transmembrane</keyword>
<feature type="transmembrane region" description="Helical" evidence="6">
    <location>
        <begin position="254"/>
        <end position="276"/>
    </location>
</feature>
<dbReference type="GO" id="GO:0016020">
    <property type="term" value="C:membrane"/>
    <property type="evidence" value="ECO:0007669"/>
    <property type="project" value="UniProtKB-SubCell"/>
</dbReference>
<dbReference type="AlphaFoldDB" id="A6NSX6"/>
<evidence type="ECO:0000313" key="8">
    <source>
        <dbReference type="Proteomes" id="UP000003639"/>
    </source>
</evidence>
<feature type="transmembrane region" description="Helical" evidence="6">
    <location>
        <begin position="98"/>
        <end position="123"/>
    </location>
</feature>
<dbReference type="Proteomes" id="UP000003639">
    <property type="component" value="Unassembled WGS sequence"/>
</dbReference>
<evidence type="ECO:0000256" key="3">
    <source>
        <dbReference type="ARBA" id="ARBA00022692"/>
    </source>
</evidence>
<feature type="transmembrane region" description="Helical" evidence="6">
    <location>
        <begin position="356"/>
        <end position="379"/>
    </location>
</feature>
<evidence type="ECO:0000256" key="2">
    <source>
        <dbReference type="ARBA" id="ARBA00009773"/>
    </source>
</evidence>
<keyword evidence="4 6" id="KW-1133">Transmembrane helix</keyword>
<dbReference type="PANTHER" id="PTHR21716">
    <property type="entry name" value="TRANSMEMBRANE PROTEIN"/>
    <property type="match status" value="1"/>
</dbReference>
<comment type="subcellular location">
    <subcellularLocation>
        <location evidence="1">Membrane</location>
        <topology evidence="1">Multi-pass membrane protein</topology>
    </subcellularLocation>
</comment>
<evidence type="ECO:0000256" key="1">
    <source>
        <dbReference type="ARBA" id="ARBA00004141"/>
    </source>
</evidence>
<dbReference type="EMBL" id="AAXG02000010">
    <property type="protein sequence ID" value="EDN00539.1"/>
    <property type="molecule type" value="Genomic_DNA"/>
</dbReference>
<reference evidence="7 8" key="1">
    <citation type="submission" date="2007-04" db="EMBL/GenBank/DDBJ databases">
        <authorList>
            <person name="Fulton L."/>
            <person name="Clifton S."/>
            <person name="Fulton B."/>
            <person name="Xu J."/>
            <person name="Minx P."/>
            <person name="Pepin K.H."/>
            <person name="Johnson M."/>
            <person name="Thiruvilangam P."/>
            <person name="Bhonagiri V."/>
            <person name="Nash W.E."/>
            <person name="Mardis E.R."/>
            <person name="Wilson R.K."/>
        </authorList>
    </citation>
    <scope>NUCLEOTIDE SEQUENCE [LARGE SCALE GENOMIC DNA]</scope>
    <source>
        <strain evidence="7 8">ATCC 29799</strain>
    </source>
</reference>
<reference evidence="7 8" key="2">
    <citation type="submission" date="2007-06" db="EMBL/GenBank/DDBJ databases">
        <title>Draft genome sequence of Pseudoflavonifractor capillosus ATCC 29799.</title>
        <authorList>
            <person name="Sudarsanam P."/>
            <person name="Ley R."/>
            <person name="Guruge J."/>
            <person name="Turnbaugh P.J."/>
            <person name="Mahowald M."/>
            <person name="Liep D."/>
            <person name="Gordon J."/>
        </authorList>
    </citation>
    <scope>NUCLEOTIDE SEQUENCE [LARGE SCALE GENOMIC DNA]</scope>
    <source>
        <strain evidence="7 8">ATCC 29799</strain>
    </source>
</reference>
<organism evidence="7 8">
    <name type="scientific">Pseudoflavonifractor capillosus ATCC 29799</name>
    <dbReference type="NCBI Taxonomy" id="411467"/>
    <lineage>
        <taxon>Bacteria</taxon>
        <taxon>Bacillati</taxon>
        <taxon>Bacillota</taxon>
        <taxon>Clostridia</taxon>
        <taxon>Eubacteriales</taxon>
        <taxon>Oscillospiraceae</taxon>
        <taxon>Pseudoflavonifractor</taxon>
    </lineage>
</organism>
<comment type="similarity">
    <text evidence="2">Belongs to the autoinducer-2 exporter (AI-2E) (TC 2.A.86) family.</text>
</comment>
<sequence>MVINYGTEKRGCLEHAPEIHKGGIALNGKELTWRERGRLWLRLGIRLAGTILVLLFLVYGAPPLLGLLMPFVLALVLTWILNPAIVKVQRRFGGSRKALSLVMLILIFTIAGGILAALVYSIVSEVASLVMNWPSIWADSLQPAIVGLEEFLSGLFIGLPDQVSQGATAALDKLVAWLNEMIPSLLSHAGSAAGSFAFSIPSFAVALVIFVMATYFIASDYPRLRLMVTDRLSPSVRDFFGSVKRTAVAAFGGYVKAQLILSVVIFFILLVGFVVIRQPYSVLLAFLLAVLDFIPIVGSGTVMVPWAVADLFLGEYRHAVELMVIWGIIALFRRGAEPKVVGDQTGLSPILSLISIYVGMKIAGVAGMILGPVLCMVVINIGRLGVLDGVLSDLRMAAGDLAAILKNRPALETKQEHKDIERHN</sequence>
<gene>
    <name evidence="7" type="ORF">BACCAP_01305</name>
</gene>